<dbReference type="PANTHER" id="PTHR47640:SF10">
    <property type="entry name" value="TRNA SELENOCYSTEINE 1-ASSOCIATED PROTEIN 1-RELATED"/>
    <property type="match status" value="1"/>
</dbReference>
<accession>A0A7S2SNF8</accession>
<dbReference type="AlphaFoldDB" id="A0A7S2SNF8"/>
<dbReference type="EMBL" id="HBHK01025570">
    <property type="protein sequence ID" value="CAD9705036.1"/>
    <property type="molecule type" value="Transcribed_RNA"/>
</dbReference>
<evidence type="ECO:0000313" key="7">
    <source>
        <dbReference type="EMBL" id="CAD9705036.1"/>
    </source>
</evidence>
<feature type="domain" description="RRM" evidence="5">
    <location>
        <begin position="15"/>
        <end position="95"/>
    </location>
</feature>
<evidence type="ECO:0000256" key="1">
    <source>
        <dbReference type="ARBA" id="ARBA00022737"/>
    </source>
</evidence>
<dbReference type="CDD" id="cd12344">
    <property type="entry name" value="RRM1_SECp43_like"/>
    <property type="match status" value="1"/>
</dbReference>
<feature type="domain" description="RRM" evidence="5">
    <location>
        <begin position="256"/>
        <end position="328"/>
    </location>
</feature>
<keyword evidence="1" id="KW-0677">Repeat</keyword>
<feature type="region of interest" description="Disordered" evidence="4">
    <location>
        <begin position="183"/>
        <end position="202"/>
    </location>
</feature>
<dbReference type="EMBL" id="HBHK01025569">
    <property type="protein sequence ID" value="CAD9705035.1"/>
    <property type="molecule type" value="Transcribed_RNA"/>
</dbReference>
<dbReference type="InterPro" id="IPR050825">
    <property type="entry name" value="RBM42_RBP45_47-like"/>
</dbReference>
<dbReference type="Pfam" id="PF00076">
    <property type="entry name" value="RRM_1"/>
    <property type="match status" value="3"/>
</dbReference>
<feature type="region of interest" description="Disordered" evidence="4">
    <location>
        <begin position="461"/>
        <end position="489"/>
    </location>
</feature>
<name>A0A7S2SNF8_9STRA</name>
<dbReference type="Gene3D" id="3.30.70.330">
    <property type="match status" value="3"/>
</dbReference>
<feature type="compositionally biased region" description="Polar residues" evidence="4">
    <location>
        <begin position="461"/>
        <end position="471"/>
    </location>
</feature>
<protein>
    <recommendedName>
        <fullName evidence="5">RRM domain-containing protein</fullName>
    </recommendedName>
</protein>
<gene>
    <name evidence="6" type="ORF">QSP1433_LOCUS16052</name>
    <name evidence="7" type="ORF">QSP1433_LOCUS16053</name>
</gene>
<dbReference type="PANTHER" id="PTHR47640">
    <property type="entry name" value="TRNA SELENOCYSTEINE 1-ASSOCIATED PROTEIN 1-RELATED-RELATED"/>
    <property type="match status" value="1"/>
</dbReference>
<reference evidence="7" key="1">
    <citation type="submission" date="2021-01" db="EMBL/GenBank/DDBJ databases">
        <authorList>
            <person name="Corre E."/>
            <person name="Pelletier E."/>
            <person name="Niang G."/>
            <person name="Scheremetjew M."/>
            <person name="Finn R."/>
            <person name="Kale V."/>
            <person name="Holt S."/>
            <person name="Cochrane G."/>
            <person name="Meng A."/>
            <person name="Brown T."/>
            <person name="Cohen L."/>
        </authorList>
    </citation>
    <scope>NUCLEOTIDE SEQUENCE</scope>
    <source>
        <strain evidence="7">NY070348D</strain>
    </source>
</reference>
<evidence type="ECO:0000256" key="4">
    <source>
        <dbReference type="SAM" id="MobiDB-lite"/>
    </source>
</evidence>
<organism evidence="7">
    <name type="scientific">Mucochytrium quahogii</name>
    <dbReference type="NCBI Taxonomy" id="96639"/>
    <lineage>
        <taxon>Eukaryota</taxon>
        <taxon>Sar</taxon>
        <taxon>Stramenopiles</taxon>
        <taxon>Bigyra</taxon>
        <taxon>Labyrinthulomycetes</taxon>
        <taxon>Thraustochytrida</taxon>
        <taxon>Thraustochytriidae</taxon>
        <taxon>Mucochytrium</taxon>
    </lineage>
</organism>
<keyword evidence="2 3" id="KW-0694">RNA-binding</keyword>
<sequence length="523" mass="57716">MSVSCSVGEDDGEQRTIWMGAIQPNWDETYLYSLFSATGEVVRVKLMRNASTGLPSGYAFIEFRTMEAARHVLEAYNGMNIPGTSLVFRLNWGTKNKMQNHGSSPQHSLFVGDLSPDVTDQLLLAAFQQHFSSCVDAKVIIDQNTGQSKGYGFVRFDNKEECDRAIETMNGVIVGSRRIRVDTATQRRNDSGTGSPLGAHPAQGIPPMGYHMMYNYPGAQMHVPVPPQTLGSPMHMPDRHTLNVESPQDTNEATTTTVFIGNLDAAVDPTQISEHFADCGKIESIKIPPNRGCGFVKFSSREEAEKAIETKKGTTLGNARIRLDWGKFSMSNNKLPQSPQGGATPVAQMHAGMMYATMPGWQVPNMFYQQQAAAYYGQFYAPQQGYAGRPPAMGASYMNIDMYSQPQHAGPPLQQPQYPPQYGYPPQQQTAMRTHEEVKTDCAPTDEAVHFGKNSKAEVSENVNNGNTVSGGQDEETHDENSLATNNFRKPLNAQAANRAYVQKRHERDTNLFHTRSANLSIS</sequence>
<evidence type="ECO:0000256" key="3">
    <source>
        <dbReference type="PROSITE-ProRule" id="PRU00176"/>
    </source>
</evidence>
<dbReference type="PROSITE" id="PS50102">
    <property type="entry name" value="RRM"/>
    <property type="match status" value="3"/>
</dbReference>
<dbReference type="InterPro" id="IPR012677">
    <property type="entry name" value="Nucleotide-bd_a/b_plait_sf"/>
</dbReference>
<dbReference type="SUPFAM" id="SSF54928">
    <property type="entry name" value="RNA-binding domain, RBD"/>
    <property type="match status" value="2"/>
</dbReference>
<dbReference type="GO" id="GO:0003729">
    <property type="term" value="F:mRNA binding"/>
    <property type="evidence" value="ECO:0007669"/>
    <property type="project" value="InterPro"/>
</dbReference>
<evidence type="ECO:0000256" key="2">
    <source>
        <dbReference type="ARBA" id="ARBA00022884"/>
    </source>
</evidence>
<feature type="domain" description="RRM" evidence="5">
    <location>
        <begin position="107"/>
        <end position="186"/>
    </location>
</feature>
<dbReference type="InterPro" id="IPR035979">
    <property type="entry name" value="RBD_domain_sf"/>
</dbReference>
<dbReference type="InterPro" id="IPR000504">
    <property type="entry name" value="RRM_dom"/>
</dbReference>
<evidence type="ECO:0000313" key="6">
    <source>
        <dbReference type="EMBL" id="CAD9705035.1"/>
    </source>
</evidence>
<dbReference type="SMART" id="SM00360">
    <property type="entry name" value="RRM"/>
    <property type="match status" value="3"/>
</dbReference>
<proteinExistence type="predicted"/>
<evidence type="ECO:0000259" key="5">
    <source>
        <dbReference type="PROSITE" id="PS50102"/>
    </source>
</evidence>